<protein>
    <submittedName>
        <fullName evidence="1">Uncharacterized protein</fullName>
    </submittedName>
</protein>
<sequence>MTRKLSAAGAAVALTAAALLTAPAAQAAGAAPAAAAASGWVPMGTHSSYGACNATGQYLVSIWLIPEFYCDPYAPYMLYGWK</sequence>
<dbReference type="Proteomes" id="UP000005940">
    <property type="component" value="Chromosome"/>
</dbReference>
<keyword evidence="2" id="KW-1185">Reference proteome</keyword>
<reference evidence="1 2" key="1">
    <citation type="journal article" date="2012" name="J. Bacteriol.">
        <title>Draft genome of Streptomyces tsukubaensis NRRL 18488, the producer of the clinically important immunosuppressant tacrolimus (FK506).</title>
        <authorList>
            <person name="Barreiro C."/>
            <person name="Prieto C."/>
            <person name="Sola-Landa A."/>
            <person name="Solera E."/>
            <person name="Martinez-Castro M."/>
            <person name="Perez-Redondo R."/>
            <person name="Garcia-Estrada C."/>
            <person name="Aparicio J.F."/>
            <person name="Fernandez-Martinez L.T."/>
            <person name="Santos-Aberturas J."/>
            <person name="Salehi-Najafabadi Z."/>
            <person name="Rodriguez-Garcia A."/>
            <person name="Tauch A."/>
            <person name="Martin J.F."/>
        </authorList>
    </citation>
    <scope>NUCLEOTIDE SEQUENCE [LARGE SCALE GENOMIC DNA]</scope>
    <source>
        <strain evidence="2">DSM 42081 / NBRC 108919 / NRRL 18488 / 9993</strain>
    </source>
</reference>
<evidence type="ECO:0000313" key="1">
    <source>
        <dbReference type="EMBL" id="QKM65880.1"/>
    </source>
</evidence>
<evidence type="ECO:0000313" key="2">
    <source>
        <dbReference type="Proteomes" id="UP000005940"/>
    </source>
</evidence>
<dbReference type="AlphaFoldDB" id="I2NBW4"/>
<organism evidence="1 2">
    <name type="scientific">Streptomyces tsukubensis (strain DSM 42081 / NBRC 108919 / NRRL 18488 / 9993)</name>
    <dbReference type="NCBI Taxonomy" id="1114943"/>
    <lineage>
        <taxon>Bacteria</taxon>
        <taxon>Bacillati</taxon>
        <taxon>Actinomycetota</taxon>
        <taxon>Actinomycetes</taxon>
        <taxon>Kitasatosporales</taxon>
        <taxon>Streptomycetaceae</taxon>
        <taxon>Streptomyces</taxon>
    </lineage>
</organism>
<dbReference type="EMBL" id="CP029159">
    <property type="protein sequence ID" value="QKM65880.1"/>
    <property type="molecule type" value="Genomic_DNA"/>
</dbReference>
<accession>I2NBW4</accession>
<name>I2NBW4_STRT9</name>
<gene>
    <name evidence="1" type="ORF">STSU_000605</name>
</gene>
<proteinExistence type="predicted"/>